<dbReference type="Pfam" id="PF13407">
    <property type="entry name" value="Peripla_BP_4"/>
    <property type="match status" value="1"/>
</dbReference>
<dbReference type="GO" id="GO:0055085">
    <property type="term" value="P:transmembrane transport"/>
    <property type="evidence" value="ECO:0007669"/>
    <property type="project" value="UniProtKB-ARBA"/>
</dbReference>
<dbReference type="OrthoDB" id="250606at2"/>
<protein>
    <submittedName>
        <fullName evidence="5">Monosaccharide ABC transporter substrate-binding protein (CUT2 family)</fullName>
    </submittedName>
</protein>
<proteinExistence type="inferred from homology"/>
<reference evidence="5 6" key="1">
    <citation type="submission" date="2018-07" db="EMBL/GenBank/DDBJ databases">
        <title>Genomic Encyclopedia of Type Strains, Phase III (KMG-III): the genomes of soil and plant-associated and newly described type strains.</title>
        <authorList>
            <person name="Whitman W."/>
        </authorList>
    </citation>
    <scope>NUCLEOTIDE SEQUENCE [LARGE SCALE GENOMIC DNA]</scope>
    <source>
        <strain evidence="5 6">CECT 7731</strain>
    </source>
</reference>
<evidence type="ECO:0000313" key="5">
    <source>
        <dbReference type="EMBL" id="RCW97950.1"/>
    </source>
</evidence>
<comment type="similarity">
    <text evidence="2">Belongs to the bacterial solute-binding protein 2 family.</text>
</comment>
<dbReference type="RefSeq" id="WP_114412941.1">
    <property type="nucleotide sequence ID" value="NZ_QPJQ01000030.1"/>
</dbReference>
<dbReference type="PANTHER" id="PTHR46847:SF2">
    <property type="entry name" value="ABC TRANSPORTER SUGAR-BINDING PROTEIN"/>
    <property type="match status" value="1"/>
</dbReference>
<evidence type="ECO:0000259" key="4">
    <source>
        <dbReference type="Pfam" id="PF13407"/>
    </source>
</evidence>
<dbReference type="InterPro" id="IPR028082">
    <property type="entry name" value="Peripla_BP_I"/>
</dbReference>
<feature type="domain" description="Periplasmic binding protein" evidence="4">
    <location>
        <begin position="58"/>
        <end position="314"/>
    </location>
</feature>
<dbReference type="GO" id="GO:0030313">
    <property type="term" value="C:cell envelope"/>
    <property type="evidence" value="ECO:0007669"/>
    <property type="project" value="UniProtKB-SubCell"/>
</dbReference>
<comment type="subcellular location">
    <subcellularLocation>
        <location evidence="1">Cell envelope</location>
    </subcellularLocation>
</comment>
<dbReference type="EMBL" id="QPJQ01000030">
    <property type="protein sequence ID" value="RCW97950.1"/>
    <property type="molecule type" value="Genomic_DNA"/>
</dbReference>
<keyword evidence="3" id="KW-0732">Signal</keyword>
<dbReference type="SUPFAM" id="SSF53822">
    <property type="entry name" value="Periplasmic binding protein-like I"/>
    <property type="match status" value="1"/>
</dbReference>
<dbReference type="Proteomes" id="UP000253506">
    <property type="component" value="Unassembled WGS sequence"/>
</dbReference>
<evidence type="ECO:0000256" key="2">
    <source>
        <dbReference type="ARBA" id="ARBA00007639"/>
    </source>
</evidence>
<name>A0A368ZS88_9GAMM</name>
<dbReference type="InterPro" id="IPR025997">
    <property type="entry name" value="SBP_2_dom"/>
</dbReference>
<accession>A0A368ZS88</accession>
<dbReference type="GO" id="GO:0030246">
    <property type="term" value="F:carbohydrate binding"/>
    <property type="evidence" value="ECO:0007669"/>
    <property type="project" value="UniProtKB-ARBA"/>
</dbReference>
<gene>
    <name evidence="5" type="ORF">DFP77_13033</name>
</gene>
<comment type="caution">
    <text evidence="5">The sequence shown here is derived from an EMBL/GenBank/DDBJ whole genome shotgun (WGS) entry which is preliminary data.</text>
</comment>
<evidence type="ECO:0000256" key="1">
    <source>
        <dbReference type="ARBA" id="ARBA00004196"/>
    </source>
</evidence>
<sequence length="330" mass="35799">MSLFKQSMSRFIKARQFWKGYRPMPSLLAVAIFAVSLSPLASQSSEPQSSELQPLKSIGISVADLGNPYFVQLVETVSAKAEELAGEPVKMLIRSDAYDWQRQIGQINDFIEQKVDLIVLTAADEYKVAAVVAKAQRAGIKVIAVDVNAQGADATITTDNVQAGVIACEKLAEKIGYQGNFVIINGVLVSSVIERVAGCKSALNKYPNITLLSDRMNGTGSVEGGMEAMTYLMEEYDHIDAVFTINDPTAFGALRASQQAKRSEFVLASIDGAPFATDIIKQQDNPWVATAVQRPIPMAEKAIEIGMDLLKGKDVAQRFILIPSVLVEKP</sequence>
<dbReference type="AlphaFoldDB" id="A0A368ZS88"/>
<organism evidence="5 6">
    <name type="scientific">Marinomonas foliarum</name>
    <dbReference type="NCBI Taxonomy" id="491950"/>
    <lineage>
        <taxon>Bacteria</taxon>
        <taxon>Pseudomonadati</taxon>
        <taxon>Pseudomonadota</taxon>
        <taxon>Gammaproteobacteria</taxon>
        <taxon>Oceanospirillales</taxon>
        <taxon>Oceanospirillaceae</taxon>
        <taxon>Marinomonas</taxon>
    </lineage>
</organism>
<dbReference type="PANTHER" id="PTHR46847">
    <property type="entry name" value="D-ALLOSE-BINDING PERIPLASMIC PROTEIN-RELATED"/>
    <property type="match status" value="1"/>
</dbReference>
<evidence type="ECO:0000256" key="3">
    <source>
        <dbReference type="ARBA" id="ARBA00022729"/>
    </source>
</evidence>
<evidence type="ECO:0000313" key="6">
    <source>
        <dbReference type="Proteomes" id="UP000253506"/>
    </source>
</evidence>
<dbReference type="Gene3D" id="3.40.50.2300">
    <property type="match status" value="2"/>
</dbReference>